<feature type="compositionally biased region" description="Low complexity" evidence="1">
    <location>
        <begin position="203"/>
        <end position="216"/>
    </location>
</feature>
<evidence type="ECO:0000256" key="2">
    <source>
        <dbReference type="SAM" id="Phobius"/>
    </source>
</evidence>
<keyword evidence="2" id="KW-1133">Transmembrane helix</keyword>
<evidence type="ECO:0000313" key="3">
    <source>
        <dbReference type="EMBL" id="PAV15361.1"/>
    </source>
</evidence>
<keyword evidence="2" id="KW-0812">Transmembrane</keyword>
<accession>A0A286U6Z9</accession>
<comment type="caution">
    <text evidence="3">The sequence shown here is derived from an EMBL/GenBank/DDBJ whole genome shotgun (WGS) entry which is preliminary data.</text>
</comment>
<feature type="region of interest" description="Disordered" evidence="1">
    <location>
        <begin position="624"/>
        <end position="654"/>
    </location>
</feature>
<reference evidence="3 4" key="1">
    <citation type="journal article" date="2017" name="Mol. Ecol.">
        <title>Comparative and population genomic landscape of Phellinus noxius: A hypervariable fungus causing root rot in trees.</title>
        <authorList>
            <person name="Chung C.L."/>
            <person name="Lee T.J."/>
            <person name="Akiba M."/>
            <person name="Lee H.H."/>
            <person name="Kuo T.H."/>
            <person name="Liu D."/>
            <person name="Ke H.M."/>
            <person name="Yokoi T."/>
            <person name="Roa M.B."/>
            <person name="Lu M.J."/>
            <person name="Chang Y.Y."/>
            <person name="Ann P.J."/>
            <person name="Tsai J.N."/>
            <person name="Chen C.Y."/>
            <person name="Tzean S.S."/>
            <person name="Ota Y."/>
            <person name="Hattori T."/>
            <person name="Sahashi N."/>
            <person name="Liou R.F."/>
            <person name="Kikuchi T."/>
            <person name="Tsai I.J."/>
        </authorList>
    </citation>
    <scope>NUCLEOTIDE SEQUENCE [LARGE SCALE GENOMIC DNA]</scope>
    <source>
        <strain evidence="3 4">FFPRI411160</strain>
    </source>
</reference>
<feature type="compositionally biased region" description="Polar residues" evidence="1">
    <location>
        <begin position="644"/>
        <end position="654"/>
    </location>
</feature>
<keyword evidence="4" id="KW-1185">Reference proteome</keyword>
<proteinExistence type="predicted"/>
<dbReference type="Proteomes" id="UP000217199">
    <property type="component" value="Unassembled WGS sequence"/>
</dbReference>
<dbReference type="PANTHER" id="PTHR28142:SF1">
    <property type="entry name" value="MITOCHONDRIAL INNER MEMBRANE I-AAA PROTEASE SUPERCOMPLEX SUBUNIT MGR3-RELATED"/>
    <property type="match status" value="1"/>
</dbReference>
<feature type="compositionally biased region" description="Low complexity" evidence="1">
    <location>
        <begin position="228"/>
        <end position="241"/>
    </location>
</feature>
<sequence length="654" mass="72520">MLSRNSLNCIKTNSTCVSRGTASGSSRSIAYLRQKQFRICTTQKGQSTKTRPEATPSCQRRTLITSTEPKATDQNEFSDSSIRISHILSLLLVCGVGATAWGLYEFYSMLTMWPEEVRGDLRAGLRAKSRGDVKLSIQYLTKAWEKIQELPVESLAPDPYLKLSGVAISLAEVLEAEEYLDEAFKVLQTSLEIFIKSRQSATSSSSSTSASSPSNSDLYTSKSPDVASESTPTSSTSSSSSDYRPSGNWGGGIQSKLINWLDSQYLAKQTTPDSDPQNRMRVVAIALKLGDLAETLKRPSDEERWLSFAVIEVMKLIYDEYGLVFVPGRGFSEVEDDARVRGPYNDIHPALETISNTVEKMNRNRHGLRSSFDNPSEEVGELGLPGWVKLSKSEIAAPMERLGNFYSRHEEPMNAILLYRLASGLLVRHKTNSTAGDPNVRQRNMASSIPEFCQALQIETAHLFLLIELRRNIADSLNPPSSSGNSTDVDNKGKSKAKNSRSSKVDSELAEKQKQLAQLEREIPLVIKRSVGLYNGAGRGFNRIVGEKQHDADVEPLQSVMTLCEESYPAILYNAAVYYEEIGDMETALTTYELAYKHLRALSGRRFYEKSQLAYEGIRHTQRKLEAARRAQQEQQHEEGGAGVSSTQGQGKSD</sequence>
<dbReference type="InterPro" id="IPR011990">
    <property type="entry name" value="TPR-like_helical_dom_sf"/>
</dbReference>
<dbReference type="SUPFAM" id="SSF48452">
    <property type="entry name" value="TPR-like"/>
    <property type="match status" value="1"/>
</dbReference>
<dbReference type="PANTHER" id="PTHR28142">
    <property type="entry name" value="MITOCHONDRIAL INNER MEMBRANE I-AAA PROTEASE SUPERCOMPLEX SUBUNIT MGR3-RELATED"/>
    <property type="match status" value="1"/>
</dbReference>
<gene>
    <name evidence="3" type="ORF">PNOK_0912400</name>
</gene>
<feature type="region of interest" description="Disordered" evidence="1">
    <location>
        <begin position="203"/>
        <end position="247"/>
    </location>
</feature>
<evidence type="ECO:0000313" key="4">
    <source>
        <dbReference type="Proteomes" id="UP000217199"/>
    </source>
</evidence>
<feature type="region of interest" description="Disordered" evidence="1">
    <location>
        <begin position="476"/>
        <end position="509"/>
    </location>
</feature>
<feature type="transmembrane region" description="Helical" evidence="2">
    <location>
        <begin position="87"/>
        <end position="104"/>
    </location>
</feature>
<dbReference type="InParanoid" id="A0A286U6Z9"/>
<keyword evidence="2" id="KW-0472">Membrane</keyword>
<name>A0A286U6Z9_9AGAM</name>
<dbReference type="EMBL" id="NBII01000010">
    <property type="protein sequence ID" value="PAV15361.1"/>
    <property type="molecule type" value="Genomic_DNA"/>
</dbReference>
<protein>
    <submittedName>
        <fullName evidence="3">Uncharacterized protein</fullName>
    </submittedName>
</protein>
<feature type="compositionally biased region" description="Basic and acidic residues" evidence="1">
    <location>
        <begin position="624"/>
        <end position="640"/>
    </location>
</feature>
<dbReference type="STRING" id="2282107.A0A286U6Z9"/>
<feature type="compositionally biased region" description="Polar residues" evidence="1">
    <location>
        <begin position="478"/>
        <end position="488"/>
    </location>
</feature>
<evidence type="ECO:0000256" key="1">
    <source>
        <dbReference type="SAM" id="MobiDB-lite"/>
    </source>
</evidence>
<organism evidence="3 4">
    <name type="scientific">Pyrrhoderma noxium</name>
    <dbReference type="NCBI Taxonomy" id="2282107"/>
    <lineage>
        <taxon>Eukaryota</taxon>
        <taxon>Fungi</taxon>
        <taxon>Dikarya</taxon>
        <taxon>Basidiomycota</taxon>
        <taxon>Agaricomycotina</taxon>
        <taxon>Agaricomycetes</taxon>
        <taxon>Hymenochaetales</taxon>
        <taxon>Hymenochaetaceae</taxon>
        <taxon>Pyrrhoderma</taxon>
    </lineage>
</organism>
<dbReference type="OrthoDB" id="10050400at2759"/>
<dbReference type="AlphaFoldDB" id="A0A286U6Z9"/>
<dbReference type="InterPro" id="IPR040201">
    <property type="entry name" value="Mrg3-like"/>
</dbReference>